<protein>
    <recommendedName>
        <fullName evidence="3">Nucleotidyl transferase AbiEii/AbiGii toxin family protein</fullName>
    </recommendedName>
</protein>
<keyword evidence="2" id="KW-1185">Reference proteome</keyword>
<dbReference type="InterPro" id="IPR014942">
    <property type="entry name" value="AbiEii"/>
</dbReference>
<sequence>MIDIIQEKLRRYNAANAIEEENAVKEILQEIALYALWRGDFFDIALFQGGTSLRILHGLPRFSEDLDFLLREPDPGFDWTPYLRTLIEVFGQFGLKLDALPRTKMDTAIRQALIKNDSIASQLDLSFAGAGKPKTIRIKLEIDVNPPTGSGEASTYLDFPADHEVRHQDLPSNFALKIHALLCRGFLKGRDWFDFSWYVAKGVAPNLPLLRTALVQAGPWAGDDHIVVNTVWLNEALGSTIAKIDWKAAADDVRRFLRPAELKSLDLWSERFFLAKLDRLPPPPQEAAMP</sequence>
<accession>A0A2T4I539</accession>
<dbReference type="AlphaFoldDB" id="A0A2T4I539"/>
<comment type="caution">
    <text evidence="1">The sequence shown here is derived from an EMBL/GenBank/DDBJ whole genome shotgun (WGS) entry which is preliminary data.</text>
</comment>
<organism evidence="1 2">
    <name type="scientific">Edaphosphingomonas fennica</name>
    <dbReference type="NCBI Taxonomy" id="114404"/>
    <lineage>
        <taxon>Bacteria</taxon>
        <taxon>Pseudomonadati</taxon>
        <taxon>Pseudomonadota</taxon>
        <taxon>Alphaproteobacteria</taxon>
        <taxon>Sphingomonadales</taxon>
        <taxon>Rhizorhabdaceae</taxon>
        <taxon>Edaphosphingomonas</taxon>
    </lineage>
</organism>
<name>A0A2T4I539_9SPHN</name>
<evidence type="ECO:0000313" key="1">
    <source>
        <dbReference type="EMBL" id="PTD24783.1"/>
    </source>
</evidence>
<gene>
    <name evidence="1" type="ORF">CV103_07145</name>
</gene>
<dbReference type="EMBL" id="PHHF01000030">
    <property type="protein sequence ID" value="PTD24783.1"/>
    <property type="molecule type" value="Genomic_DNA"/>
</dbReference>
<proteinExistence type="predicted"/>
<dbReference type="Proteomes" id="UP000241206">
    <property type="component" value="Unassembled WGS sequence"/>
</dbReference>
<dbReference type="Pfam" id="PF08843">
    <property type="entry name" value="AbiEii"/>
    <property type="match status" value="1"/>
</dbReference>
<dbReference type="Gene3D" id="3.10.450.620">
    <property type="entry name" value="JHP933, nucleotidyltransferase-like core domain"/>
    <property type="match status" value="1"/>
</dbReference>
<dbReference type="RefSeq" id="WP_107394466.1">
    <property type="nucleotide sequence ID" value="NZ_PHHF01000030.1"/>
</dbReference>
<reference evidence="1 2" key="1">
    <citation type="submission" date="2017-11" db="EMBL/GenBank/DDBJ databases">
        <title>Sphingomonas oleivorans sp. nov., isolated from oil-contaminated soil.</title>
        <authorList>
            <person name="Wang L."/>
            <person name="Chen L."/>
        </authorList>
    </citation>
    <scope>NUCLEOTIDE SEQUENCE [LARGE SCALE GENOMIC DNA]</scope>
    <source>
        <strain evidence="1 2">K101</strain>
    </source>
</reference>
<evidence type="ECO:0000313" key="2">
    <source>
        <dbReference type="Proteomes" id="UP000241206"/>
    </source>
</evidence>
<evidence type="ECO:0008006" key="3">
    <source>
        <dbReference type="Google" id="ProtNLM"/>
    </source>
</evidence>